<protein>
    <submittedName>
        <fullName evidence="2">Uncharacterized protein</fullName>
    </submittedName>
</protein>
<name>A0AC35F072_9BILA</name>
<reference evidence="2" key="1">
    <citation type="submission" date="2022-11" db="UniProtKB">
        <authorList>
            <consortium name="WormBaseParasite"/>
        </authorList>
    </citation>
    <scope>IDENTIFICATION</scope>
</reference>
<dbReference type="WBParaSite" id="PS1159_v2.g12492.t1">
    <property type="protein sequence ID" value="PS1159_v2.g12492.t1"/>
    <property type="gene ID" value="PS1159_v2.g12492"/>
</dbReference>
<accession>A0AC35F072</accession>
<dbReference type="Proteomes" id="UP000887580">
    <property type="component" value="Unplaced"/>
</dbReference>
<proteinExistence type="predicted"/>
<sequence length="65" mass="7497">GYNICITICMIIRAKRHWHTRKTVKIYIKEISNEKVKIVLNSLGKAIPASDTLDSHFISLKTQWA</sequence>
<organism evidence="1 2">
    <name type="scientific">Panagrolaimus sp. PS1159</name>
    <dbReference type="NCBI Taxonomy" id="55785"/>
    <lineage>
        <taxon>Eukaryota</taxon>
        <taxon>Metazoa</taxon>
        <taxon>Ecdysozoa</taxon>
        <taxon>Nematoda</taxon>
        <taxon>Chromadorea</taxon>
        <taxon>Rhabditida</taxon>
        <taxon>Tylenchina</taxon>
        <taxon>Panagrolaimomorpha</taxon>
        <taxon>Panagrolaimoidea</taxon>
        <taxon>Panagrolaimidae</taxon>
        <taxon>Panagrolaimus</taxon>
    </lineage>
</organism>
<evidence type="ECO:0000313" key="2">
    <source>
        <dbReference type="WBParaSite" id="PS1159_v2.g12492.t1"/>
    </source>
</evidence>
<evidence type="ECO:0000313" key="1">
    <source>
        <dbReference type="Proteomes" id="UP000887580"/>
    </source>
</evidence>